<protein>
    <submittedName>
        <fullName evidence="8">Calmodulin regulator protein PCP4</fullName>
    </submittedName>
</protein>
<keyword evidence="5" id="KW-0812">Transmembrane</keyword>
<dbReference type="EMBL" id="SOYY01000023">
    <property type="protein sequence ID" value="KAA0704198.1"/>
    <property type="molecule type" value="Genomic_DNA"/>
</dbReference>
<evidence type="ECO:0000256" key="5">
    <source>
        <dbReference type="SAM" id="Phobius"/>
    </source>
</evidence>
<feature type="domain" description="Ig-like" evidence="7">
    <location>
        <begin position="120"/>
        <end position="206"/>
    </location>
</feature>
<proteinExistence type="predicted"/>
<keyword evidence="3" id="KW-0393">Immunoglobulin domain</keyword>
<dbReference type="SMART" id="SM00409">
    <property type="entry name" value="IG"/>
    <property type="match status" value="1"/>
</dbReference>
<dbReference type="InterPro" id="IPR003599">
    <property type="entry name" value="Ig_sub"/>
</dbReference>
<feature type="transmembrane region" description="Helical" evidence="5">
    <location>
        <begin position="263"/>
        <end position="288"/>
    </location>
</feature>
<evidence type="ECO:0000259" key="7">
    <source>
        <dbReference type="PROSITE" id="PS50835"/>
    </source>
</evidence>
<feature type="compositionally biased region" description="Basic and acidic residues" evidence="4">
    <location>
        <begin position="329"/>
        <end position="339"/>
    </location>
</feature>
<keyword evidence="5" id="KW-1133">Transmembrane helix</keyword>
<dbReference type="SUPFAM" id="SSF48726">
    <property type="entry name" value="Immunoglobulin"/>
    <property type="match status" value="2"/>
</dbReference>
<dbReference type="GO" id="GO:0016020">
    <property type="term" value="C:membrane"/>
    <property type="evidence" value="ECO:0007669"/>
    <property type="project" value="UniProtKB-SubCell"/>
</dbReference>
<evidence type="ECO:0000256" key="1">
    <source>
        <dbReference type="ARBA" id="ARBA00004370"/>
    </source>
</evidence>
<gene>
    <name evidence="8" type="ORF">E1301_Tti000161</name>
</gene>
<comment type="caution">
    <text evidence="8">The sequence shown here is derived from an EMBL/GenBank/DDBJ whole genome shotgun (WGS) entry which is preliminary data.</text>
</comment>
<dbReference type="InterPro" id="IPR007110">
    <property type="entry name" value="Ig-like_dom"/>
</dbReference>
<dbReference type="PANTHER" id="PTHR44991">
    <property type="entry name" value="IMMUNOGLOBULIN SUPERFAMILY MEMBER 5"/>
    <property type="match status" value="1"/>
</dbReference>
<dbReference type="AlphaFoldDB" id="A0A5A9N4R5"/>
<comment type="subcellular location">
    <subcellularLocation>
        <location evidence="1">Membrane</location>
    </subcellularLocation>
</comment>
<evidence type="ECO:0000256" key="3">
    <source>
        <dbReference type="ARBA" id="ARBA00023319"/>
    </source>
</evidence>
<evidence type="ECO:0000256" key="2">
    <source>
        <dbReference type="ARBA" id="ARBA00023136"/>
    </source>
</evidence>
<accession>A0A5A9N4R5</accession>
<feature type="domain" description="Ig-like" evidence="7">
    <location>
        <begin position="18"/>
        <end position="112"/>
    </location>
</feature>
<dbReference type="InterPro" id="IPR013783">
    <property type="entry name" value="Ig-like_fold"/>
</dbReference>
<organism evidence="8 9">
    <name type="scientific">Triplophysa tibetana</name>
    <dbReference type="NCBI Taxonomy" id="1572043"/>
    <lineage>
        <taxon>Eukaryota</taxon>
        <taxon>Metazoa</taxon>
        <taxon>Chordata</taxon>
        <taxon>Craniata</taxon>
        <taxon>Vertebrata</taxon>
        <taxon>Euteleostomi</taxon>
        <taxon>Actinopterygii</taxon>
        <taxon>Neopterygii</taxon>
        <taxon>Teleostei</taxon>
        <taxon>Ostariophysi</taxon>
        <taxon>Cypriniformes</taxon>
        <taxon>Nemacheilidae</taxon>
        <taxon>Triplophysa</taxon>
    </lineage>
</organism>
<feature type="region of interest" description="Disordered" evidence="4">
    <location>
        <begin position="316"/>
        <end position="339"/>
    </location>
</feature>
<dbReference type="Gene3D" id="2.60.40.10">
    <property type="entry name" value="Immunoglobulins"/>
    <property type="match status" value="2"/>
</dbReference>
<keyword evidence="2 5" id="KW-0472">Membrane</keyword>
<evidence type="ECO:0000256" key="6">
    <source>
        <dbReference type="SAM" id="SignalP"/>
    </source>
</evidence>
<dbReference type="Pfam" id="PF22705">
    <property type="entry name" value="C2-set_3"/>
    <property type="match status" value="1"/>
</dbReference>
<evidence type="ECO:0000313" key="8">
    <source>
        <dbReference type="EMBL" id="KAA0704198.1"/>
    </source>
</evidence>
<evidence type="ECO:0000313" key="9">
    <source>
        <dbReference type="Proteomes" id="UP000324632"/>
    </source>
</evidence>
<dbReference type="PANTHER" id="PTHR44991:SF1">
    <property type="entry name" value="IMMUNOGLOBULIN SUPERFAMILY MEMBER 5"/>
    <property type="match status" value="1"/>
</dbReference>
<feature type="chain" id="PRO_5022800786" evidence="6">
    <location>
        <begin position="19"/>
        <end position="375"/>
    </location>
</feature>
<feature type="signal peptide" evidence="6">
    <location>
        <begin position="1"/>
        <end position="18"/>
    </location>
</feature>
<dbReference type="PROSITE" id="PS50096">
    <property type="entry name" value="IQ"/>
    <property type="match status" value="1"/>
</dbReference>
<keyword evidence="6" id="KW-0732">Signal</keyword>
<sequence length="375" mass="40601">MAVFRLALILLVIGGAAAQVQLEPQNVAVLLGSQALFNCSRTPAVSSITWMLNKVFVVSIQAGSISVSGPRFSVKNYSASEILKTELTISNVQRSDAGEVTCLFLGNEAVVSRLSVQERGSVAITGGNRTVIQGAQTEFQCQAFGWSPEPNVSWSVNGVVVKICTNSSVSQGNVFNTSCTLTVTAAINSSVQCLVKVSTMSSPEISTVFLSVVYLRGSVAIKGGNRTVIQGAQTEFQCQAFGWSPEPNVSWSVNGPKPRDYTILIAVTVAFSAAALLFLLIFGIIFFCRRRKKEKSGYEEEVRRARLQSQPMATITSDARNNGGYVTDGRYDPSKKDVPAEDFDIDMRAPETEKAAVAIQSQFRKFQKKKHVVKS</sequence>
<dbReference type="InterPro" id="IPR036179">
    <property type="entry name" value="Ig-like_dom_sf"/>
</dbReference>
<name>A0A5A9N4R5_9TELE</name>
<keyword evidence="9" id="KW-1185">Reference proteome</keyword>
<reference evidence="8 9" key="1">
    <citation type="journal article" date="2019" name="Mol. Ecol. Resour.">
        <title>Chromosome-level genome assembly of Triplophysa tibetana, a fish adapted to the harsh high-altitude environment of the Tibetan Plateau.</title>
        <authorList>
            <person name="Yang X."/>
            <person name="Liu H."/>
            <person name="Ma Z."/>
            <person name="Zou Y."/>
            <person name="Zou M."/>
            <person name="Mao Y."/>
            <person name="Li X."/>
            <person name="Wang H."/>
            <person name="Chen T."/>
            <person name="Wang W."/>
            <person name="Yang R."/>
        </authorList>
    </citation>
    <scope>NUCLEOTIDE SEQUENCE [LARGE SCALE GENOMIC DNA]</scope>
    <source>
        <strain evidence="8">TTIB1903HZAU</strain>
        <tissue evidence="8">Muscle</tissue>
    </source>
</reference>
<dbReference type="PROSITE" id="PS50835">
    <property type="entry name" value="IG_LIKE"/>
    <property type="match status" value="2"/>
</dbReference>
<evidence type="ECO:0000256" key="4">
    <source>
        <dbReference type="SAM" id="MobiDB-lite"/>
    </source>
</evidence>
<dbReference type="InterPro" id="IPR053896">
    <property type="entry name" value="BTN3A2-like_Ig-C"/>
</dbReference>
<dbReference type="Proteomes" id="UP000324632">
    <property type="component" value="Chromosome 23"/>
</dbReference>